<gene>
    <name evidence="1" type="ORF">DPEC_G00305620</name>
</gene>
<dbReference type="Proteomes" id="UP001157502">
    <property type="component" value="Chromosome 29"/>
</dbReference>
<protein>
    <submittedName>
        <fullName evidence="1">Uncharacterized protein</fullName>
    </submittedName>
</protein>
<reference evidence="1" key="1">
    <citation type="submission" date="2021-05" db="EMBL/GenBank/DDBJ databases">
        <authorList>
            <person name="Pan Q."/>
            <person name="Jouanno E."/>
            <person name="Zahm M."/>
            <person name="Klopp C."/>
            <person name="Cabau C."/>
            <person name="Louis A."/>
            <person name="Berthelot C."/>
            <person name="Parey E."/>
            <person name="Roest Crollius H."/>
            <person name="Montfort J."/>
            <person name="Robinson-Rechavi M."/>
            <person name="Bouchez O."/>
            <person name="Lampietro C."/>
            <person name="Lopez Roques C."/>
            <person name="Donnadieu C."/>
            <person name="Postlethwait J."/>
            <person name="Bobe J."/>
            <person name="Dillon D."/>
            <person name="Chandos A."/>
            <person name="von Hippel F."/>
            <person name="Guiguen Y."/>
        </authorList>
    </citation>
    <scope>NUCLEOTIDE SEQUENCE</scope>
    <source>
        <strain evidence="1">YG-Jan2019</strain>
    </source>
</reference>
<sequence>MEGDSKVPPTPFCIPLHSNPPPHILPFSSNTLSCEDGKKPADRRTSGRIQKTSKHQEPKNRVALQRLSRRDTSTAQRQRESSMVKLSQSLSVKLVRTDTTDKPLRKSDLDLNVASRSQMSKQKEAKDTKNKVTPSSSTQTLNVETAEKSEDEDDFNQSDMETDYDCLNSTERPTFMKQWTIGPLFQSFKSKMASFTEIVMSPVRLFKPNVSPPKPNLEVSTSYGSSQHSPGHGITTETVEENHLDAGKVVHDRSFRKSLNFSMDVETHSTLRNTMQPGDEQSDTLVSICAEKEIINDSLPRQRQSALNRSSFKNGSDLTESKIKSSFLSSCQHPDSSSASCESKLFPEFQMEEQKDFTLAPVCQRLVGQSKSELKCIPPPTSGSSEAESVSSFSAEIFICMPEVKPLLTAKCNEETTAWGLSETSCPSSAGYLSQADNDIKAGVGMPQGQNMLVCSHQLDISVRKSPRKPSNVIVNEMTLNNDAPVSLPLQKQLNKCEGKQSSAQLGQTEKRDRRCVAARLTTIKTDANRLKLMKGEQREQVTRTEDAFDFDIGSSTLSTVEHTRDLKHVLPKAGMKPFKHPSRKRRGLPLVGSTLYIQTPEEPSEARALLMEGKAKRGRPRGSVKKTSSANVPRGGVLEHSTGTLCENSTAPCNVTDVTGASTYDGDDCSSACTMEMKTTMTTNLTNQEFPISGQHFDVKAKKPKVASKSQQKYTGKRRNVSPTVEMRSSHTNPKCPKLNEMTSEDPLTSRTSSTDLSDHGTVWLTERALGLNSLQPSDHNNVGVDSRSSDVTQQTLHSNAVVDVHKEAAGEAQVGGSCESPNKKWGAASNTSVITLLMNPLVELKRIRKSSFTEDNNTATDSLRLNQRKVQDRSWPSRKCPKSYIKVDRNVVNVFLAIQGNGPHGHGEIKVEPGKEGNECSELASETMKRGRGQRKKAQTLSKKHRPVVKAQQKEERIAVIGERVAKPLLRSYSCPEIPAFMHHGSPLDSFPQAKIISVPRLHPALFPPVPHPSALTQRTRRHTVSNGEIERKIAPLCLRKEVFPSRRSDVFCSPSPCAPVSPSISISARASCFLSSPLAFLSRKWQNGSITDGGACIYDAGSTRSSVFSSTSSSCSSLRHLFSSSKSSDRLSPETSSASVSSFCSALSQIPLEAESETSKQCKEDGGNVENRSRLRHEFEAMGMREEKALSDSEMKSESCKHEERRKVSSIRIRKALPKPLHNLTPMGLPKPIRVKKKEFSLEEIYTNKNFIKPPERRLETVFEVPLNRRDGSQALLGQKRVKRFLEFPELGVVRKPRKPLVGAGAGSSRPAGVGSSVGRPKRGVCSSSKDDSTLHRLELESLLRAKLAQLDSWLAFNQEI</sequence>
<accession>A0ACC2FDX5</accession>
<evidence type="ECO:0000313" key="2">
    <source>
        <dbReference type="Proteomes" id="UP001157502"/>
    </source>
</evidence>
<organism evidence="1 2">
    <name type="scientific">Dallia pectoralis</name>
    <name type="common">Alaska blackfish</name>
    <dbReference type="NCBI Taxonomy" id="75939"/>
    <lineage>
        <taxon>Eukaryota</taxon>
        <taxon>Metazoa</taxon>
        <taxon>Chordata</taxon>
        <taxon>Craniata</taxon>
        <taxon>Vertebrata</taxon>
        <taxon>Euteleostomi</taxon>
        <taxon>Actinopterygii</taxon>
        <taxon>Neopterygii</taxon>
        <taxon>Teleostei</taxon>
        <taxon>Protacanthopterygii</taxon>
        <taxon>Esociformes</taxon>
        <taxon>Umbridae</taxon>
        <taxon>Dallia</taxon>
    </lineage>
</organism>
<comment type="caution">
    <text evidence="1">The sequence shown here is derived from an EMBL/GenBank/DDBJ whole genome shotgun (WGS) entry which is preliminary data.</text>
</comment>
<proteinExistence type="predicted"/>
<name>A0ACC2FDX5_DALPE</name>
<dbReference type="EMBL" id="CM055756">
    <property type="protein sequence ID" value="KAJ7989542.1"/>
    <property type="molecule type" value="Genomic_DNA"/>
</dbReference>
<evidence type="ECO:0000313" key="1">
    <source>
        <dbReference type="EMBL" id="KAJ7989542.1"/>
    </source>
</evidence>
<keyword evidence="2" id="KW-1185">Reference proteome</keyword>